<evidence type="ECO:0000313" key="4">
    <source>
        <dbReference type="Proteomes" id="UP000327118"/>
    </source>
</evidence>
<protein>
    <recommendedName>
        <fullName evidence="2">BTB domain-containing protein</fullName>
    </recommendedName>
</protein>
<dbReference type="PROSITE" id="PS50097">
    <property type="entry name" value="BTB"/>
    <property type="match status" value="1"/>
</dbReference>
<evidence type="ECO:0000259" key="2">
    <source>
        <dbReference type="PROSITE" id="PS50097"/>
    </source>
</evidence>
<proteinExistence type="predicted"/>
<feature type="region of interest" description="Disordered" evidence="1">
    <location>
        <begin position="83"/>
        <end position="116"/>
    </location>
</feature>
<organism evidence="3 4">
    <name type="scientific">Aspergillus coremiiformis</name>
    <dbReference type="NCBI Taxonomy" id="138285"/>
    <lineage>
        <taxon>Eukaryota</taxon>
        <taxon>Fungi</taxon>
        <taxon>Dikarya</taxon>
        <taxon>Ascomycota</taxon>
        <taxon>Pezizomycotina</taxon>
        <taxon>Eurotiomycetes</taxon>
        <taxon>Eurotiomycetidae</taxon>
        <taxon>Eurotiales</taxon>
        <taxon>Aspergillaceae</taxon>
        <taxon>Aspergillus</taxon>
        <taxon>Aspergillus subgen. Circumdati</taxon>
    </lineage>
</organism>
<dbReference type="EMBL" id="ML739049">
    <property type="protein sequence ID" value="KAE8355617.1"/>
    <property type="molecule type" value="Genomic_DNA"/>
</dbReference>
<dbReference type="Gene3D" id="3.30.710.10">
    <property type="entry name" value="Potassium Channel Kv1.1, Chain A"/>
    <property type="match status" value="1"/>
</dbReference>
<accession>A0A5N6ZDA8</accession>
<dbReference type="SUPFAM" id="SSF54695">
    <property type="entry name" value="POZ domain"/>
    <property type="match status" value="1"/>
</dbReference>
<sequence length="243" mass="27650">MKTGKSSTYAEFLISDFVSLKTTTSTHIFKVHKALLDIKCKSITPAFNGNYTESQDSIYTFSDTSHETLARFIEWAYRADYTEPTEDTDGDTSTLPSDDEEWSTRPQDTTTGDQSRPVHHSLLAHMDLYIFSDVYIIPELKALAFTKIQTGLRAMGRPETPEQCLAVIALLRLASSKVPLDGSDILRWLAHFAAYNFDILRHQPSFHDTLKLSPDLTWEIVGRLKPAVDPPWPRTCYSKNRYH</sequence>
<name>A0A5N6ZDA8_9EURO</name>
<dbReference type="OrthoDB" id="6359816at2759"/>
<dbReference type="InterPro" id="IPR000210">
    <property type="entry name" value="BTB/POZ_dom"/>
</dbReference>
<dbReference type="PANTHER" id="PTHR47843:SF2">
    <property type="entry name" value="BTB DOMAIN-CONTAINING PROTEIN"/>
    <property type="match status" value="1"/>
</dbReference>
<evidence type="ECO:0000313" key="3">
    <source>
        <dbReference type="EMBL" id="KAE8355617.1"/>
    </source>
</evidence>
<feature type="compositionally biased region" description="Polar residues" evidence="1">
    <location>
        <begin position="104"/>
        <end position="114"/>
    </location>
</feature>
<keyword evidence="4" id="KW-1185">Reference proteome</keyword>
<dbReference type="PANTHER" id="PTHR47843">
    <property type="entry name" value="BTB DOMAIN-CONTAINING PROTEIN-RELATED"/>
    <property type="match status" value="1"/>
</dbReference>
<evidence type="ECO:0000256" key="1">
    <source>
        <dbReference type="SAM" id="MobiDB-lite"/>
    </source>
</evidence>
<dbReference type="InterPro" id="IPR011333">
    <property type="entry name" value="SKP1/BTB/POZ_sf"/>
</dbReference>
<reference evidence="4" key="1">
    <citation type="submission" date="2019-04" db="EMBL/GenBank/DDBJ databases">
        <title>Friends and foes A comparative genomics studyof 23 Aspergillus species from section Flavi.</title>
        <authorList>
            <consortium name="DOE Joint Genome Institute"/>
            <person name="Kjaerbolling I."/>
            <person name="Vesth T."/>
            <person name="Frisvad J.C."/>
            <person name="Nybo J.L."/>
            <person name="Theobald S."/>
            <person name="Kildgaard S."/>
            <person name="Isbrandt T."/>
            <person name="Kuo A."/>
            <person name="Sato A."/>
            <person name="Lyhne E.K."/>
            <person name="Kogle M.E."/>
            <person name="Wiebenga A."/>
            <person name="Kun R.S."/>
            <person name="Lubbers R.J."/>
            <person name="Makela M.R."/>
            <person name="Barry K."/>
            <person name="Chovatia M."/>
            <person name="Clum A."/>
            <person name="Daum C."/>
            <person name="Haridas S."/>
            <person name="He G."/>
            <person name="LaButti K."/>
            <person name="Lipzen A."/>
            <person name="Mondo S."/>
            <person name="Riley R."/>
            <person name="Salamov A."/>
            <person name="Simmons B.A."/>
            <person name="Magnuson J.K."/>
            <person name="Henrissat B."/>
            <person name="Mortensen U.H."/>
            <person name="Larsen T.O."/>
            <person name="Devries R.P."/>
            <person name="Grigoriev I.V."/>
            <person name="Machida M."/>
            <person name="Baker S.E."/>
            <person name="Andersen M.R."/>
        </authorList>
    </citation>
    <scope>NUCLEOTIDE SEQUENCE [LARGE SCALE GENOMIC DNA]</scope>
    <source>
        <strain evidence="4">CBS 553.77</strain>
    </source>
</reference>
<dbReference type="AlphaFoldDB" id="A0A5N6ZDA8"/>
<dbReference type="CDD" id="cd18186">
    <property type="entry name" value="BTB_POZ_ZBTB_KLHL-like"/>
    <property type="match status" value="1"/>
</dbReference>
<gene>
    <name evidence="3" type="ORF">BDV28DRAFT_30603</name>
</gene>
<feature type="domain" description="BTB" evidence="2">
    <location>
        <begin position="15"/>
        <end position="85"/>
    </location>
</feature>
<dbReference type="Proteomes" id="UP000327118">
    <property type="component" value="Unassembled WGS sequence"/>
</dbReference>